<accession>A0AAI9SDN4</accession>
<dbReference type="Pfam" id="PF10995">
    <property type="entry name" value="CBP_BcsE"/>
    <property type="match status" value="1"/>
</dbReference>
<evidence type="ECO:0000313" key="2">
    <source>
        <dbReference type="EMBL" id="KAB7652114.1"/>
    </source>
</evidence>
<dbReference type="EMBL" id="WEHW01000006">
    <property type="protein sequence ID" value="KAB7652114.1"/>
    <property type="molecule type" value="Genomic_DNA"/>
</dbReference>
<keyword evidence="3" id="KW-1185">Reference proteome</keyword>
<organism evidence="2 3">
    <name type="scientific">Sutterella seckii</name>
    <dbReference type="NCBI Taxonomy" id="1944635"/>
    <lineage>
        <taxon>Bacteria</taxon>
        <taxon>Pseudomonadati</taxon>
        <taxon>Pseudomonadota</taxon>
        <taxon>Betaproteobacteria</taxon>
        <taxon>Burkholderiales</taxon>
        <taxon>Sutterellaceae</taxon>
        <taxon>Sutterella</taxon>
    </lineage>
</organism>
<protein>
    <recommendedName>
        <fullName evidence="4">Cellulose biosynthesis protein BcsE</fullName>
    </recommendedName>
</protein>
<gene>
    <name evidence="2" type="ORF">GBM96_03045</name>
</gene>
<sequence>MMMTRTTRDYLLGIYGVADPLRTLARGNLYVLLAENEADALRAVLPSAAADTEPPLFLLLEQPDRAVLKKAAAPMSLSSIRAFAAAPVRNLRGRGAGLVESARSLYSALSPGVSSAVLSFGAESALMLHAEELARVIADCAVAAQDRALPILIIFYGETALELSGALMRESAHLSGLALLYASEKETKWRTVFWHVPGFHSGESEMLLSPAALPAGGFKTLSAAKAEDVSGDDDFIWSAAPILEYDEGKNSPVHPLGSNAEVFERGLMSTAATLVFRIDQPSDIKPAAKMIAELRTRRGRLLKIAVCAVGSPLRASSEAFLLACGANLLFEPKATAGHVRVMLSSLSGVTFPHAPPADFDALARSFEVISVMGLQAVGKFLELAENAVRSPFDRQDMHGAFVLLEPDPSLTAEEAMTQFAPRRSGDIGAVLGNRGVVFLSGCHPSYVELSLQRTFLLDPALLFHSYHAAFDDRDVLALIARCRAFLAENRTSKNIYDRRLPRRPADAAPQPGSRTTDRFRLSLMKPNPITPVRCKSRASQSE</sequence>
<comment type="caution">
    <text evidence="2">The sequence shown here is derived from an EMBL/GenBank/DDBJ whole genome shotgun (WGS) entry which is preliminary data.</text>
</comment>
<dbReference type="Proteomes" id="UP000469462">
    <property type="component" value="Unassembled WGS sequence"/>
</dbReference>
<proteinExistence type="predicted"/>
<reference evidence="2 3" key="1">
    <citation type="submission" date="2019-10" db="EMBL/GenBank/DDBJ databases">
        <title>Genome diversity of Sutterella seckii.</title>
        <authorList>
            <person name="Chaplin A.V."/>
            <person name="Sokolova S.R."/>
            <person name="Mosin K.A."/>
            <person name="Ivanova E.L."/>
            <person name="Kochetkova T.O."/>
            <person name="Goltsov A.Y."/>
            <person name="Trofimov D.Y."/>
            <person name="Efimov B.A."/>
        </authorList>
    </citation>
    <scope>NUCLEOTIDE SEQUENCE [LARGE SCALE GENOMIC DNA]</scope>
    <source>
        <strain evidence="2 3">ASD3426</strain>
    </source>
</reference>
<dbReference type="AlphaFoldDB" id="A0AAI9SDN4"/>
<name>A0AAI9SDN4_9BURK</name>
<evidence type="ECO:0000313" key="3">
    <source>
        <dbReference type="Proteomes" id="UP000469462"/>
    </source>
</evidence>
<evidence type="ECO:0008006" key="4">
    <source>
        <dbReference type="Google" id="ProtNLM"/>
    </source>
</evidence>
<evidence type="ECO:0000256" key="1">
    <source>
        <dbReference type="SAM" id="MobiDB-lite"/>
    </source>
</evidence>
<dbReference type="InterPro" id="IPR017745">
    <property type="entry name" value="BcsE"/>
</dbReference>
<dbReference type="GO" id="GO:0035438">
    <property type="term" value="F:cyclic-di-GMP binding"/>
    <property type="evidence" value="ECO:0007669"/>
    <property type="project" value="InterPro"/>
</dbReference>
<feature type="region of interest" description="Disordered" evidence="1">
    <location>
        <begin position="497"/>
        <end position="520"/>
    </location>
</feature>